<keyword evidence="5" id="KW-0231">Viral genome packaging</keyword>
<accession>A0A9Q8QX15</accession>
<proteinExistence type="predicted"/>
<evidence type="ECO:0000256" key="2">
    <source>
        <dbReference type="ARBA" id="ARBA00022562"/>
    </source>
</evidence>
<evidence type="ECO:0000256" key="3">
    <source>
        <dbReference type="ARBA" id="ARBA00022612"/>
    </source>
</evidence>
<keyword evidence="2" id="KW-1048">Host nucleus</keyword>
<evidence type="ECO:0000256" key="1">
    <source>
        <dbReference type="ARBA" id="ARBA00022561"/>
    </source>
</evidence>
<keyword evidence="4" id="KW-0946">Virion</keyword>
<evidence type="ECO:0000256" key="4">
    <source>
        <dbReference type="ARBA" id="ARBA00022844"/>
    </source>
</evidence>
<name>A0A9Q8QX15_9GAMA</name>
<sequence>MLARDQLSRLEEIERDINELPKLTRSMTTINHDPITDDPSDHETPCHSQISQSQYIISIYPGDPSFTVETDLKTELIAKLYTQRNHWLPSYGPWYSALTAVAMQKRFFPKELKGNDNFHNSTSQKLMQAITSTLSGITEDLYVDVRHLSDTNAALCLLNAYCVMKGQAALPKTFQDLGKDLDLKLDILVHDLKQLGISTLGFQFTYENNRQNCTLAPLGTKDKYSSDFFHNHKLVHLFTNSGVLPKLDSDDHGSFHQDVIYVITNAIFGEDIPPFASYQWNLRVGLVALEHLILVHILTENIRVKDPGNNRLNFKTLLGSSFQSGQVEALAQTTFKRGQVLKHLCTHYIVPTLLNNPQIPMSKLFPGITILGLEIQSHVPGHTSIINLSGQKFSDIIDVITQQSMIKDATQLFQARVALRLKVEAGLARLLSQPSPRLTVADVIKTQFGGLDDYDRIYFLVLGFLPVTSPVI</sequence>
<dbReference type="EMBL" id="OK337614">
    <property type="protein sequence ID" value="UNP64503.1"/>
    <property type="molecule type" value="Genomic_DNA"/>
</dbReference>
<evidence type="ECO:0000313" key="6">
    <source>
        <dbReference type="EMBL" id="UNP64503.1"/>
    </source>
</evidence>
<dbReference type="Pfam" id="PF01499">
    <property type="entry name" value="Herpes_UL25"/>
    <property type="match status" value="1"/>
</dbReference>
<keyword evidence="1" id="KW-0167">Capsid protein</keyword>
<dbReference type="GO" id="GO:0019072">
    <property type="term" value="P:viral genome packaging"/>
    <property type="evidence" value="ECO:0007669"/>
    <property type="project" value="InterPro"/>
</dbReference>
<dbReference type="InterPro" id="IPR002493">
    <property type="entry name" value="Herpes_UL25"/>
</dbReference>
<organism evidence="6 7">
    <name type="scientific">Saguinine gammaherpesvirus 1</name>
    <dbReference type="NCBI Taxonomy" id="2169901"/>
    <lineage>
        <taxon>Viruses</taxon>
        <taxon>Duplodnaviria</taxon>
        <taxon>Heunggongvirae</taxon>
        <taxon>Peploviricota</taxon>
        <taxon>Herviviricetes</taxon>
        <taxon>Herpesvirales</taxon>
        <taxon>Orthoherpesviridae</taxon>
        <taxon>Gammaherpesvirinae</taxon>
    </lineage>
</organism>
<dbReference type="GO" id="GO:0019028">
    <property type="term" value="C:viral capsid"/>
    <property type="evidence" value="ECO:0007669"/>
    <property type="project" value="UniProtKB-KW"/>
</dbReference>
<reference evidence="6" key="1">
    <citation type="submission" date="2021-09" db="EMBL/GenBank/DDBJ databases">
        <title>The complete genome of the Saguinine gammaherpesvirus 1 (SgGHV-1).</title>
        <authorList>
            <person name="Marti-Carreras J."/>
            <person name="Maes P."/>
        </authorList>
    </citation>
    <scope>NUCLEOTIDE SEQUENCE</scope>
    <source>
        <strain evidence="6">S338D</strain>
    </source>
</reference>
<evidence type="ECO:0000313" key="7">
    <source>
        <dbReference type="Proteomes" id="UP001142430"/>
    </source>
</evidence>
<protein>
    <submittedName>
        <fullName evidence="6">Tegument protein</fullName>
    </submittedName>
</protein>
<evidence type="ECO:0000256" key="5">
    <source>
        <dbReference type="ARBA" id="ARBA00023219"/>
    </source>
</evidence>
<dbReference type="Proteomes" id="UP001142430">
    <property type="component" value="Segment"/>
</dbReference>
<keyword evidence="3" id="KW-1188">Viral release from host cell</keyword>